<dbReference type="Pfam" id="PF04203">
    <property type="entry name" value="Sortase"/>
    <property type="match status" value="1"/>
</dbReference>
<dbReference type="SUPFAM" id="SSF63817">
    <property type="entry name" value="Sortase"/>
    <property type="match status" value="1"/>
</dbReference>
<keyword evidence="3" id="KW-0812">Transmembrane</keyword>
<evidence type="ECO:0000256" key="2">
    <source>
        <dbReference type="PIRSR" id="PIRSR605754-1"/>
    </source>
</evidence>
<keyword evidence="5" id="KW-1185">Reference proteome</keyword>
<accession>A0A1B7LVL5</accession>
<keyword evidence="3" id="KW-1133">Transmembrane helix</keyword>
<dbReference type="InterPro" id="IPR023365">
    <property type="entry name" value="Sortase_dom-sf"/>
</dbReference>
<feature type="active site" description="Acyl-thioester intermediate" evidence="2">
    <location>
        <position position="222"/>
    </location>
</feature>
<name>A0A1B7LVL5_9MICC</name>
<feature type="transmembrane region" description="Helical" evidence="3">
    <location>
        <begin position="257"/>
        <end position="276"/>
    </location>
</feature>
<dbReference type="NCBIfam" id="TIGR01076">
    <property type="entry name" value="sortase_fam"/>
    <property type="match status" value="1"/>
</dbReference>
<comment type="caution">
    <text evidence="4">The sequence shown here is derived from an EMBL/GenBank/DDBJ whole genome shotgun (WGS) entry which is preliminary data.</text>
</comment>
<dbReference type="CDD" id="cd05827">
    <property type="entry name" value="Sortase_C"/>
    <property type="match status" value="1"/>
</dbReference>
<gene>
    <name evidence="4" type="ORF">A6F49_00585</name>
</gene>
<proteinExistence type="predicted"/>
<sequence>MTGPSRRTTPVKNQLQFLGVAFLGVVLLLYPMTANWFSQLNQAALLDNYHVEIDATTLQQRQTVLDNARQYNQDLNAGIAFDPFTQGLAGTDTQSYQHYLSQLEGVPTGVMARVVIPTIDVDMPIYHGTSEETLLKGAGHLYGTALPVGGKGTHSVITAHSGLAQSRMFTDLPELQKGDTFFIETYGEQISYKVSSIREVLPHETESLVSEADRDQMTLVTCTPIGLNTHRLLVTGDRIDTIDQQQEYPFDSDLPGFPWWAIIFGATLLAAGIYLWRGNSRPPTDASQTKYPSRPA</sequence>
<dbReference type="InterPro" id="IPR042002">
    <property type="entry name" value="Sortase_C"/>
</dbReference>
<protein>
    <recommendedName>
        <fullName evidence="6">Class C sortase</fullName>
    </recommendedName>
</protein>
<evidence type="ECO:0000256" key="1">
    <source>
        <dbReference type="ARBA" id="ARBA00022801"/>
    </source>
</evidence>
<dbReference type="Proteomes" id="UP000078292">
    <property type="component" value="Unassembled WGS sequence"/>
</dbReference>
<dbReference type="OrthoDB" id="5242161at2"/>
<dbReference type="InterPro" id="IPR005754">
    <property type="entry name" value="Sortase"/>
</dbReference>
<evidence type="ECO:0008006" key="6">
    <source>
        <dbReference type="Google" id="ProtNLM"/>
    </source>
</evidence>
<reference evidence="4 5" key="1">
    <citation type="submission" date="2016-04" db="EMBL/GenBank/DDBJ databases">
        <title>First whole genome shotgun sequence of the bacterium Enteractinococcus sp. strain UASWS1574.</title>
        <authorList>
            <person name="Crovadore J."/>
            <person name="Chablais R."/>
            <person name="Lefort F."/>
        </authorList>
    </citation>
    <scope>NUCLEOTIDE SEQUENCE [LARGE SCALE GENOMIC DNA]</scope>
    <source>
        <strain evidence="4 5">UASWS1574</strain>
    </source>
</reference>
<feature type="active site" description="Proton donor/acceptor" evidence="2">
    <location>
        <position position="160"/>
    </location>
</feature>
<dbReference type="RefSeq" id="WP_043055347.1">
    <property type="nucleotide sequence ID" value="NZ_LXEY01000103.1"/>
</dbReference>
<evidence type="ECO:0000313" key="5">
    <source>
        <dbReference type="Proteomes" id="UP000078292"/>
    </source>
</evidence>
<dbReference type="Gene3D" id="2.40.260.10">
    <property type="entry name" value="Sortase"/>
    <property type="match status" value="1"/>
</dbReference>
<feature type="transmembrane region" description="Helical" evidence="3">
    <location>
        <begin position="15"/>
        <end position="37"/>
    </location>
</feature>
<organism evidence="4 5">
    <name type="scientific">Enteractinococcus helveticum</name>
    <dbReference type="NCBI Taxonomy" id="1837282"/>
    <lineage>
        <taxon>Bacteria</taxon>
        <taxon>Bacillati</taxon>
        <taxon>Actinomycetota</taxon>
        <taxon>Actinomycetes</taxon>
        <taxon>Micrococcales</taxon>
        <taxon>Micrococcaceae</taxon>
    </lineage>
</organism>
<keyword evidence="3" id="KW-0472">Membrane</keyword>
<evidence type="ECO:0000313" key="4">
    <source>
        <dbReference type="EMBL" id="OAV53920.1"/>
    </source>
</evidence>
<dbReference type="NCBIfam" id="NF033745">
    <property type="entry name" value="class_C_sortase"/>
    <property type="match status" value="1"/>
</dbReference>
<dbReference type="EMBL" id="LXEY01000103">
    <property type="protein sequence ID" value="OAV53920.1"/>
    <property type="molecule type" value="Genomic_DNA"/>
</dbReference>
<evidence type="ECO:0000256" key="3">
    <source>
        <dbReference type="SAM" id="Phobius"/>
    </source>
</evidence>
<dbReference type="STRING" id="1837282.A6F49_00585"/>
<keyword evidence="1" id="KW-0378">Hydrolase</keyword>
<dbReference type="AlphaFoldDB" id="A0A1B7LVL5"/>
<dbReference type="GO" id="GO:0016787">
    <property type="term" value="F:hydrolase activity"/>
    <property type="evidence" value="ECO:0007669"/>
    <property type="project" value="UniProtKB-KW"/>
</dbReference>